<dbReference type="RefSeq" id="WP_148640419.1">
    <property type="nucleotide sequence ID" value="NZ_DF968434.1"/>
</dbReference>
<reference evidence="2" key="1">
    <citation type="journal article" date="2015" name="Genome Announc.">
        <title>Draft Genome Sequence of Thiostrepton-Producing Streptomyces azureus ATCC 14921.</title>
        <authorList>
            <person name="Sakihara K."/>
            <person name="Maeda J."/>
            <person name="Tashiro K."/>
            <person name="Fujino Y."/>
            <person name="Kuhara S."/>
            <person name="Ohshima T."/>
            <person name="Ogata S."/>
            <person name="Doi K."/>
        </authorList>
    </citation>
    <scope>NUCLEOTIDE SEQUENCE [LARGE SCALE GENOMIC DNA]</scope>
    <source>
        <strain evidence="2">ATCC14921</strain>
    </source>
</reference>
<evidence type="ECO:0000313" key="3">
    <source>
        <dbReference type="Proteomes" id="UP000053859"/>
    </source>
</evidence>
<evidence type="ECO:0000256" key="1">
    <source>
        <dbReference type="SAM" id="MobiDB-lite"/>
    </source>
</evidence>
<gene>
    <name evidence="2" type="ORF">SAZU_7349</name>
</gene>
<feature type="region of interest" description="Disordered" evidence="1">
    <location>
        <begin position="87"/>
        <end position="111"/>
    </location>
</feature>
<dbReference type="OrthoDB" id="514696at85011"/>
<protein>
    <submittedName>
        <fullName evidence="2">PP-loop domain protein</fullName>
    </submittedName>
</protein>
<sequence>MEFLLIRYQAALCEEKMRFESHLVGKVADTIISPRWPETGKASFCAEFEARFWLVKQPLLEKNPEPYLPLHVLPVLALHRIPSLDQPEQAEADYGRREAISRQSRKRRGKS</sequence>
<dbReference type="AlphaFoldDB" id="A0A0K8PX47"/>
<proteinExistence type="predicted"/>
<organism evidence="2 3">
    <name type="scientific">Streptomyces azureus</name>
    <dbReference type="NCBI Taxonomy" id="146537"/>
    <lineage>
        <taxon>Bacteria</taxon>
        <taxon>Bacillati</taxon>
        <taxon>Actinomycetota</taxon>
        <taxon>Actinomycetes</taxon>
        <taxon>Kitasatosporales</taxon>
        <taxon>Streptomycetaceae</taxon>
        <taxon>Streptomyces</taxon>
    </lineage>
</organism>
<dbReference type="EMBL" id="DF968434">
    <property type="protein sequence ID" value="GAP52472.1"/>
    <property type="molecule type" value="Genomic_DNA"/>
</dbReference>
<dbReference type="PATRIC" id="fig|146537.3.peg.7731"/>
<keyword evidence="3" id="KW-1185">Reference proteome</keyword>
<accession>A0A0K8PX47</accession>
<name>A0A0K8PX47_STRAJ</name>
<evidence type="ECO:0000313" key="2">
    <source>
        <dbReference type="EMBL" id="GAP52472.1"/>
    </source>
</evidence>
<dbReference type="Proteomes" id="UP000053859">
    <property type="component" value="Unassembled WGS sequence"/>
</dbReference>